<dbReference type="EC" id="5.4.99.12" evidence="4"/>
<comment type="similarity">
    <text evidence="1 4 7">Belongs to the tRNA pseudouridine synthase TruA family.</text>
</comment>
<dbReference type="GO" id="GO:0003723">
    <property type="term" value="F:RNA binding"/>
    <property type="evidence" value="ECO:0007669"/>
    <property type="project" value="InterPro"/>
</dbReference>
<dbReference type="KEGG" id="abac:LuPra_03268"/>
<feature type="domain" description="Pseudouridine synthase I TruA alpha/beta" evidence="8">
    <location>
        <begin position="9"/>
        <end position="105"/>
    </location>
</feature>
<protein>
    <recommendedName>
        <fullName evidence="4">tRNA pseudouridine synthase A</fullName>
        <ecNumber evidence="4">5.4.99.12</ecNumber>
    </recommendedName>
    <alternativeName>
        <fullName evidence="4">tRNA pseudouridine(38-40) synthase</fullName>
    </alternativeName>
    <alternativeName>
        <fullName evidence="4">tRNA pseudouridylate synthase I</fullName>
    </alternativeName>
    <alternativeName>
        <fullName evidence="4">tRNA-uridine isomerase I</fullName>
    </alternativeName>
</protein>
<evidence type="ECO:0000256" key="2">
    <source>
        <dbReference type="ARBA" id="ARBA00022694"/>
    </source>
</evidence>
<dbReference type="InterPro" id="IPR020095">
    <property type="entry name" value="PsdUridine_synth_TruA_C"/>
</dbReference>
<proteinExistence type="inferred from homology"/>
<sequence length="260" mass="29331">MPRFRLLLEYNGTRYSGWQVQRNARTVQGDLIEAVQTVTGRRDRLEVYGAGRTDAGVHALGQVAHLDVATTLPPATLLTRLNEALPADINVLDVRTVGHRFHARHDAVARRYVYQVSRRRTAFSKPFVWWVRERLDVEAMRRGAASFVGRLDFESFSDDDADEKSTKVQVDAVDVIEDGALVLIRVTGSHFLWRMVRRMVGVLVRVGTGDLREADVGRLLRSDGEDVARLTAPSAGLFLEQVIYPGESFRDDFRGPMRLL</sequence>
<dbReference type="InterPro" id="IPR020094">
    <property type="entry name" value="TruA/RsuA/RluB/E/F_N"/>
</dbReference>
<evidence type="ECO:0000256" key="7">
    <source>
        <dbReference type="RuleBase" id="RU003792"/>
    </source>
</evidence>
<evidence type="ECO:0000259" key="8">
    <source>
        <dbReference type="Pfam" id="PF01416"/>
    </source>
</evidence>
<keyword evidence="2 4" id="KW-0819">tRNA processing</keyword>
<keyword evidence="3 4" id="KW-0413">Isomerase</keyword>
<evidence type="ECO:0000256" key="1">
    <source>
        <dbReference type="ARBA" id="ARBA00009375"/>
    </source>
</evidence>
<dbReference type="Gene3D" id="3.30.70.580">
    <property type="entry name" value="Pseudouridine synthase I, catalytic domain, N-terminal subdomain"/>
    <property type="match status" value="1"/>
</dbReference>
<dbReference type="InterPro" id="IPR020097">
    <property type="entry name" value="PsdUridine_synth_TruA_a/b_dom"/>
</dbReference>
<dbReference type="AlphaFoldDB" id="A0A143PPI0"/>
<dbReference type="GO" id="GO:0031119">
    <property type="term" value="P:tRNA pseudouridine synthesis"/>
    <property type="evidence" value="ECO:0007669"/>
    <property type="project" value="UniProtKB-UniRule"/>
</dbReference>
<dbReference type="STRING" id="1855912.LuPra_03268"/>
<dbReference type="NCBIfam" id="TIGR00071">
    <property type="entry name" value="hisT_truA"/>
    <property type="match status" value="1"/>
</dbReference>
<comment type="function">
    <text evidence="4">Formation of pseudouridine at positions 38, 39 and 40 in the anticodon stem and loop of transfer RNAs.</text>
</comment>
<dbReference type="CDD" id="cd02570">
    <property type="entry name" value="PseudoU_synth_EcTruA"/>
    <property type="match status" value="1"/>
</dbReference>
<dbReference type="HAMAP" id="MF_00171">
    <property type="entry name" value="TruA"/>
    <property type="match status" value="1"/>
</dbReference>
<dbReference type="SUPFAM" id="SSF55120">
    <property type="entry name" value="Pseudouridine synthase"/>
    <property type="match status" value="1"/>
</dbReference>
<reference evidence="9 10" key="1">
    <citation type="journal article" date="2016" name="Genome Announc.">
        <title>First Complete Genome Sequence of a Subdivision 6 Acidobacterium Strain.</title>
        <authorList>
            <person name="Huang S."/>
            <person name="Vieira S."/>
            <person name="Bunk B."/>
            <person name="Riedel T."/>
            <person name="Sproer C."/>
            <person name="Overmann J."/>
        </authorList>
    </citation>
    <scope>NUCLEOTIDE SEQUENCE [LARGE SCALE GENOMIC DNA]</scope>
    <source>
        <strain evidence="10">DSM 100886 HEG_-6_39</strain>
    </source>
</reference>
<dbReference type="Proteomes" id="UP000076079">
    <property type="component" value="Chromosome"/>
</dbReference>
<evidence type="ECO:0000256" key="4">
    <source>
        <dbReference type="HAMAP-Rule" id="MF_00171"/>
    </source>
</evidence>
<dbReference type="Gene3D" id="3.30.70.660">
    <property type="entry name" value="Pseudouridine synthase I, catalytic domain, C-terminal subdomain"/>
    <property type="match status" value="1"/>
</dbReference>
<comment type="caution">
    <text evidence="4">Lacks conserved residue(s) required for the propagation of feature annotation.</text>
</comment>
<dbReference type="GO" id="GO:0160147">
    <property type="term" value="F:tRNA pseudouridine(38-40) synthase activity"/>
    <property type="evidence" value="ECO:0007669"/>
    <property type="project" value="UniProtKB-EC"/>
</dbReference>
<dbReference type="PANTHER" id="PTHR11142:SF0">
    <property type="entry name" value="TRNA PSEUDOURIDINE SYNTHASE-LIKE 1"/>
    <property type="match status" value="1"/>
</dbReference>
<dbReference type="OrthoDB" id="9811823at2"/>
<dbReference type="Pfam" id="PF01416">
    <property type="entry name" value="PseudoU_synth_1"/>
    <property type="match status" value="2"/>
</dbReference>
<keyword evidence="10" id="KW-1185">Reference proteome</keyword>
<comment type="catalytic activity">
    <reaction evidence="4 7">
        <text>uridine(38/39/40) in tRNA = pseudouridine(38/39/40) in tRNA</text>
        <dbReference type="Rhea" id="RHEA:22376"/>
        <dbReference type="Rhea" id="RHEA-COMP:10085"/>
        <dbReference type="Rhea" id="RHEA-COMP:10087"/>
        <dbReference type="ChEBI" id="CHEBI:65314"/>
        <dbReference type="ChEBI" id="CHEBI:65315"/>
        <dbReference type="EC" id="5.4.99.12"/>
    </reaction>
</comment>
<dbReference type="PATRIC" id="fig|1813736.3.peg.3474"/>
<evidence type="ECO:0000313" key="10">
    <source>
        <dbReference type="Proteomes" id="UP000076079"/>
    </source>
</evidence>
<feature type="active site" description="Nucleophile" evidence="4 5">
    <location>
        <position position="54"/>
    </location>
</feature>
<evidence type="ECO:0000256" key="6">
    <source>
        <dbReference type="PIRSR" id="PIRSR001430-2"/>
    </source>
</evidence>
<feature type="domain" description="Pseudouridine synthase I TruA alpha/beta" evidence="8">
    <location>
        <begin position="144"/>
        <end position="245"/>
    </location>
</feature>
<dbReference type="PANTHER" id="PTHR11142">
    <property type="entry name" value="PSEUDOURIDYLATE SYNTHASE"/>
    <property type="match status" value="1"/>
</dbReference>
<organism evidence="9 10">
    <name type="scientific">Luteitalea pratensis</name>
    <dbReference type="NCBI Taxonomy" id="1855912"/>
    <lineage>
        <taxon>Bacteria</taxon>
        <taxon>Pseudomonadati</taxon>
        <taxon>Acidobacteriota</taxon>
        <taxon>Vicinamibacteria</taxon>
        <taxon>Vicinamibacterales</taxon>
        <taxon>Vicinamibacteraceae</taxon>
        <taxon>Luteitalea</taxon>
    </lineage>
</organism>
<evidence type="ECO:0000256" key="3">
    <source>
        <dbReference type="ARBA" id="ARBA00023235"/>
    </source>
</evidence>
<gene>
    <name evidence="9" type="primary">truA_2</name>
    <name evidence="4" type="synonym">truA</name>
    <name evidence="9" type="ORF">LuPra_03268</name>
</gene>
<name>A0A143PPI0_LUTPR</name>
<dbReference type="RefSeq" id="WP_110171725.1">
    <property type="nucleotide sequence ID" value="NZ_CP015136.1"/>
</dbReference>
<evidence type="ECO:0000256" key="5">
    <source>
        <dbReference type="PIRSR" id="PIRSR001430-1"/>
    </source>
</evidence>
<dbReference type="InterPro" id="IPR001406">
    <property type="entry name" value="PsdUridine_synth_TruA"/>
</dbReference>
<reference evidence="10" key="2">
    <citation type="submission" date="2016-04" db="EMBL/GenBank/DDBJ databases">
        <title>First Complete Genome Sequence of a Subdivision 6 Acidobacterium.</title>
        <authorList>
            <person name="Huang S."/>
            <person name="Vieira S."/>
            <person name="Bunk B."/>
            <person name="Riedel T."/>
            <person name="Sproeer C."/>
            <person name="Overmann J."/>
        </authorList>
    </citation>
    <scope>NUCLEOTIDE SEQUENCE [LARGE SCALE GENOMIC DNA]</scope>
    <source>
        <strain evidence="10">DSM 100886 HEG_-6_39</strain>
    </source>
</reference>
<comment type="subunit">
    <text evidence="4">Homodimer.</text>
</comment>
<evidence type="ECO:0000313" key="9">
    <source>
        <dbReference type="EMBL" id="AMY10040.1"/>
    </source>
</evidence>
<dbReference type="InterPro" id="IPR020103">
    <property type="entry name" value="PsdUridine_synth_cat_dom_sf"/>
</dbReference>
<dbReference type="FunFam" id="3.30.70.580:FF:000001">
    <property type="entry name" value="tRNA pseudouridine synthase A"/>
    <property type="match status" value="1"/>
</dbReference>
<dbReference type="PIRSF" id="PIRSF001430">
    <property type="entry name" value="tRNA_psdUrid_synth"/>
    <property type="match status" value="1"/>
</dbReference>
<dbReference type="EMBL" id="CP015136">
    <property type="protein sequence ID" value="AMY10040.1"/>
    <property type="molecule type" value="Genomic_DNA"/>
</dbReference>
<accession>A0A143PPI0</accession>
<feature type="binding site" evidence="4 6">
    <location>
        <position position="112"/>
    </location>
    <ligand>
        <name>substrate</name>
    </ligand>
</feature>